<accession>C6T5M1</accession>
<name>C6T5M1_SOYBN</name>
<dbReference type="EMBL" id="BT092733">
    <property type="protein sequence ID" value="ACU17043.1"/>
    <property type="molecule type" value="mRNA"/>
</dbReference>
<protein>
    <submittedName>
        <fullName evidence="1">Uncharacterized protein</fullName>
    </submittedName>
</protein>
<reference evidence="1" key="1">
    <citation type="submission" date="2009-08" db="EMBL/GenBank/DDBJ databases">
        <authorList>
            <person name="Cheung F."/>
            <person name="Xiao Y."/>
            <person name="Chan A."/>
            <person name="Moskal W."/>
            <person name="Town C.D."/>
        </authorList>
    </citation>
    <scope>NUCLEOTIDE SEQUENCE</scope>
</reference>
<dbReference type="ExpressionAtlas" id="C6T5M1">
    <property type="expression patterns" value="baseline and differential"/>
</dbReference>
<sequence length="124" mass="14316">MSHYLKEKGGPRLVIMGETKQLVTLLTQFQEAMRMVKDIVEKSRSSKTSKRLLRKTLKNMTPLLQEINQYNEHLDPPRSPEKKTPSITTCIFLPLMRRLRIMFLRLGFIMSGAMGSGFCPIEEC</sequence>
<dbReference type="AlphaFoldDB" id="C6T5M1"/>
<organism evidence="1">
    <name type="scientific">Glycine max</name>
    <name type="common">Soybean</name>
    <name type="synonym">Glycine hispida</name>
    <dbReference type="NCBI Taxonomy" id="3847"/>
    <lineage>
        <taxon>Eukaryota</taxon>
        <taxon>Viridiplantae</taxon>
        <taxon>Streptophyta</taxon>
        <taxon>Embryophyta</taxon>
        <taxon>Tracheophyta</taxon>
        <taxon>Spermatophyta</taxon>
        <taxon>Magnoliopsida</taxon>
        <taxon>eudicotyledons</taxon>
        <taxon>Gunneridae</taxon>
        <taxon>Pentapetalae</taxon>
        <taxon>rosids</taxon>
        <taxon>fabids</taxon>
        <taxon>Fabales</taxon>
        <taxon>Fabaceae</taxon>
        <taxon>Papilionoideae</taxon>
        <taxon>50 kb inversion clade</taxon>
        <taxon>NPAAA clade</taxon>
        <taxon>indigoferoid/millettioid clade</taxon>
        <taxon>Phaseoleae</taxon>
        <taxon>Glycine</taxon>
        <taxon>Glycine subgen. Soja</taxon>
    </lineage>
</organism>
<proteinExistence type="evidence at transcript level"/>
<evidence type="ECO:0000313" key="1">
    <source>
        <dbReference type="EMBL" id="ACU17043.1"/>
    </source>
</evidence>